<evidence type="ECO:0000259" key="3">
    <source>
        <dbReference type="SMART" id="SM00824"/>
    </source>
</evidence>
<keyword evidence="5" id="KW-1185">Reference proteome</keyword>
<protein>
    <submittedName>
        <fullName evidence="4">Phenyloxazoline synthase MbtB</fullName>
        <ecNumber evidence="4">6.3.2.-</ecNumber>
    </submittedName>
</protein>
<keyword evidence="2" id="KW-0378">Hydrolase</keyword>
<feature type="domain" description="Thioesterase TesA-like" evidence="3">
    <location>
        <begin position="22"/>
        <end position="245"/>
    </location>
</feature>
<organism evidence="4 5">
    <name type="scientific">Streptomyces rimosus subsp. rimosus</name>
    <dbReference type="NCBI Taxonomy" id="132474"/>
    <lineage>
        <taxon>Bacteria</taxon>
        <taxon>Bacillati</taxon>
        <taxon>Actinomycetota</taxon>
        <taxon>Actinomycetes</taxon>
        <taxon>Kitasatosporales</taxon>
        <taxon>Streptomycetaceae</taxon>
        <taxon>Streptomyces</taxon>
    </lineage>
</organism>
<evidence type="ECO:0000256" key="1">
    <source>
        <dbReference type="ARBA" id="ARBA00007169"/>
    </source>
</evidence>
<reference evidence="4 5" key="1">
    <citation type="submission" date="2022-03" db="EMBL/GenBank/DDBJ databases">
        <title>Complete genome of Streptomyces rimosus ssp. rimosus R7 (=ATCC 10970).</title>
        <authorList>
            <person name="Beganovic S."/>
            <person name="Ruckert C."/>
            <person name="Busche T."/>
            <person name="Kalinowski J."/>
            <person name="Wittmann C."/>
        </authorList>
    </citation>
    <scope>NUCLEOTIDE SEQUENCE [LARGE SCALE GENOMIC DNA]</scope>
    <source>
        <strain evidence="4 5">R7</strain>
    </source>
</reference>
<dbReference type="SUPFAM" id="SSF53474">
    <property type="entry name" value="alpha/beta-Hydrolases"/>
    <property type="match status" value="1"/>
</dbReference>
<dbReference type="GO" id="GO:0016874">
    <property type="term" value="F:ligase activity"/>
    <property type="evidence" value="ECO:0007669"/>
    <property type="project" value="UniProtKB-KW"/>
</dbReference>
<dbReference type="InterPro" id="IPR020802">
    <property type="entry name" value="TesA-like"/>
</dbReference>
<dbReference type="Gene3D" id="3.40.50.1820">
    <property type="entry name" value="alpha/beta hydrolase"/>
    <property type="match status" value="1"/>
</dbReference>
<dbReference type="RefSeq" id="WP_003980905.1">
    <property type="nucleotide sequence ID" value="NZ_CP043497.1"/>
</dbReference>
<comment type="similarity">
    <text evidence="1">Belongs to the thioesterase family.</text>
</comment>
<name>A0ABY3YWJ5_STRRM</name>
<evidence type="ECO:0000313" key="5">
    <source>
        <dbReference type="Proteomes" id="UP000829494"/>
    </source>
</evidence>
<evidence type="ECO:0000256" key="2">
    <source>
        <dbReference type="ARBA" id="ARBA00022801"/>
    </source>
</evidence>
<accession>A0ABY3YWJ5</accession>
<dbReference type="Pfam" id="PF00975">
    <property type="entry name" value="Thioesterase"/>
    <property type="match status" value="1"/>
</dbReference>
<dbReference type="EMBL" id="CP094298">
    <property type="protein sequence ID" value="UNZ01785.1"/>
    <property type="molecule type" value="Genomic_DNA"/>
</dbReference>
<sequence length="261" mass="28484">MTGKSAWIRDVRRGPRPAAHLIFFPHAGGSASYYRPFAAHLGERLDVSAIQYPGRQDRWNDPFVTSVEGLADEVVGCLSPHDPTPLVLFGHSMGASVAFEVARRLADLGRPADRRLVVSGRRAPSMFRAERALHEGTDEELLAEVARLDGTADQLLADRDLVRLILPAIRNDYRVIETYRPPADAVLDIPLLCLTGDADPRVTREEAAAWKAHTVAEYQEETFSGGHFYLADHTAAVCRAVERFALGTGGSAPLGEGGAQY</sequence>
<gene>
    <name evidence="4" type="primary">mbtB2</name>
    <name evidence="4" type="ORF">SRIMR7_06510</name>
</gene>
<dbReference type="InterPro" id="IPR012223">
    <property type="entry name" value="TEII"/>
</dbReference>
<dbReference type="EC" id="6.3.2.-" evidence="4"/>
<dbReference type="InterPro" id="IPR029058">
    <property type="entry name" value="AB_hydrolase_fold"/>
</dbReference>
<keyword evidence="4" id="KW-0436">Ligase</keyword>
<dbReference type="PANTHER" id="PTHR11487:SF0">
    <property type="entry name" value="S-ACYL FATTY ACID SYNTHASE THIOESTERASE, MEDIUM CHAIN"/>
    <property type="match status" value="1"/>
</dbReference>
<dbReference type="InterPro" id="IPR001031">
    <property type="entry name" value="Thioesterase"/>
</dbReference>
<dbReference type="SMART" id="SM00824">
    <property type="entry name" value="PKS_TE"/>
    <property type="match status" value="1"/>
</dbReference>
<evidence type="ECO:0000313" key="4">
    <source>
        <dbReference type="EMBL" id="UNZ01785.1"/>
    </source>
</evidence>
<proteinExistence type="inferred from homology"/>
<dbReference type="GeneID" id="66859132"/>
<dbReference type="Proteomes" id="UP000829494">
    <property type="component" value="Chromosome"/>
</dbReference>
<dbReference type="PANTHER" id="PTHR11487">
    <property type="entry name" value="THIOESTERASE"/>
    <property type="match status" value="1"/>
</dbReference>